<gene>
    <name evidence="3" type="ORF">J2S62_001961</name>
</gene>
<sequence length="209" mass="22220">MPSFDRIGVLGAGRAGTAFARAAARSGIDVQIASTRTPTQMRYHLMQYAPQARAVLAEEVADGVDLVILAVPQEDLDDVAPAWFTDRILVDATNRWHDEPLPEWFEKGLASGLSSSEVIAQRFDTATVVKALNHISHWAMDTPAADEERAAAVASDSPSAAKVVADLVSALGFAPVVASSLAAGRHTEPGTPYFNVAATSEQLARHFLA</sequence>
<dbReference type="Pfam" id="PF03807">
    <property type="entry name" value="F420_oxidored"/>
    <property type="match status" value="1"/>
</dbReference>
<evidence type="ECO:0000313" key="3">
    <source>
        <dbReference type="EMBL" id="MDR7347704.1"/>
    </source>
</evidence>
<protein>
    <submittedName>
        <fullName evidence="3">Dinucleotide-binding enzyme</fullName>
    </submittedName>
</protein>
<dbReference type="PANTHER" id="PTHR14239">
    <property type="entry name" value="DUDULIN-RELATED"/>
    <property type="match status" value="1"/>
</dbReference>
<dbReference type="InterPro" id="IPR036291">
    <property type="entry name" value="NAD(P)-bd_dom_sf"/>
</dbReference>
<accession>A0ABU2B3X1</accession>
<dbReference type="InterPro" id="IPR028939">
    <property type="entry name" value="P5C_Rdtase_cat_N"/>
</dbReference>
<comment type="caution">
    <text evidence="3">The sequence shown here is derived from an EMBL/GenBank/DDBJ whole genome shotgun (WGS) entry which is preliminary data.</text>
</comment>
<keyword evidence="4" id="KW-1185">Reference proteome</keyword>
<keyword evidence="1" id="KW-0560">Oxidoreductase</keyword>
<dbReference type="Gene3D" id="3.40.50.720">
    <property type="entry name" value="NAD(P)-binding Rossmann-like Domain"/>
    <property type="match status" value="1"/>
</dbReference>
<feature type="domain" description="Pyrroline-5-carboxylate reductase catalytic N-terminal" evidence="2">
    <location>
        <begin position="6"/>
        <end position="94"/>
    </location>
</feature>
<dbReference type="EMBL" id="JAVDYJ010000001">
    <property type="protein sequence ID" value="MDR7347704.1"/>
    <property type="molecule type" value="Genomic_DNA"/>
</dbReference>
<reference evidence="3 4" key="1">
    <citation type="submission" date="2023-07" db="EMBL/GenBank/DDBJ databases">
        <title>Sequencing the genomes of 1000 actinobacteria strains.</title>
        <authorList>
            <person name="Klenk H.-P."/>
        </authorList>
    </citation>
    <scope>NUCLEOTIDE SEQUENCE [LARGE SCALE GENOMIC DNA]</scope>
    <source>
        <strain evidence="3 4">DSM 22966</strain>
    </source>
</reference>
<organism evidence="3 4">
    <name type="scientific">Enteractinococcus fodinae</name>
    <dbReference type="NCBI Taxonomy" id="684663"/>
    <lineage>
        <taxon>Bacteria</taxon>
        <taxon>Bacillati</taxon>
        <taxon>Actinomycetota</taxon>
        <taxon>Actinomycetes</taxon>
        <taxon>Micrococcales</taxon>
        <taxon>Micrococcaceae</taxon>
    </lineage>
</organism>
<dbReference type="SUPFAM" id="SSF51735">
    <property type="entry name" value="NAD(P)-binding Rossmann-fold domains"/>
    <property type="match status" value="1"/>
</dbReference>
<dbReference type="Proteomes" id="UP001183794">
    <property type="component" value="Unassembled WGS sequence"/>
</dbReference>
<evidence type="ECO:0000256" key="1">
    <source>
        <dbReference type="ARBA" id="ARBA00023002"/>
    </source>
</evidence>
<dbReference type="PANTHER" id="PTHR14239:SF0">
    <property type="entry name" value="F420-DEPENDENT NADP REDUCTASE"/>
    <property type="match status" value="1"/>
</dbReference>
<dbReference type="InterPro" id="IPR051267">
    <property type="entry name" value="STEAP_metalloreductase"/>
</dbReference>
<dbReference type="RefSeq" id="WP_310174224.1">
    <property type="nucleotide sequence ID" value="NZ_BAABHE010000003.1"/>
</dbReference>
<evidence type="ECO:0000259" key="2">
    <source>
        <dbReference type="Pfam" id="PF03807"/>
    </source>
</evidence>
<name>A0ABU2B3X1_9MICC</name>
<evidence type="ECO:0000313" key="4">
    <source>
        <dbReference type="Proteomes" id="UP001183794"/>
    </source>
</evidence>
<proteinExistence type="predicted"/>